<dbReference type="Pfam" id="PF01250">
    <property type="entry name" value="Ribosomal_S6"/>
    <property type="match status" value="1"/>
</dbReference>
<protein>
    <recommendedName>
        <fullName evidence="4">30S ribosomal protein S6</fullName>
    </recommendedName>
</protein>
<dbReference type="HAMAP" id="MF_00360">
    <property type="entry name" value="Ribosomal_bS6"/>
    <property type="match status" value="1"/>
</dbReference>
<dbReference type="NCBIfam" id="TIGR00166">
    <property type="entry name" value="S6"/>
    <property type="match status" value="1"/>
</dbReference>
<gene>
    <name evidence="2" type="ORF">K7432_005281</name>
</gene>
<proteinExistence type="inferred from homology"/>
<dbReference type="InterPro" id="IPR020814">
    <property type="entry name" value="Ribosomal_S6_plastid/chlpt"/>
</dbReference>
<evidence type="ECO:0000313" key="3">
    <source>
        <dbReference type="Proteomes" id="UP001479436"/>
    </source>
</evidence>
<dbReference type="PANTHER" id="PTHR21011">
    <property type="entry name" value="MITOCHONDRIAL 28S RIBOSOMAL PROTEIN S6"/>
    <property type="match status" value="1"/>
</dbReference>
<dbReference type="InterPro" id="IPR000529">
    <property type="entry name" value="Ribosomal_bS6"/>
</dbReference>
<dbReference type="InterPro" id="IPR014717">
    <property type="entry name" value="Transl_elong_EF1B/ribsomal_bS6"/>
</dbReference>
<dbReference type="CDD" id="cd15465">
    <property type="entry name" value="bS6_mito"/>
    <property type="match status" value="1"/>
</dbReference>
<sequence length="111" mass="12922">MPFYELVCISRARLSEPNLADLLRKTATQVMERGGVVRSFENMGEQALPYRMKRHQTYHNEGRYWLMHFDANPSTLTTMDAKLKVDPRVIRHTFIKLGSKLEDVVARPDKT</sequence>
<dbReference type="EMBL" id="JASJQH010007079">
    <property type="protein sequence ID" value="KAK9718736.1"/>
    <property type="molecule type" value="Genomic_DNA"/>
</dbReference>
<name>A0ABR2W3B3_9FUNG</name>
<comment type="similarity">
    <text evidence="1">Belongs to the bacterial ribosomal protein bS6 family.</text>
</comment>
<reference evidence="2 3" key="1">
    <citation type="submission" date="2023-04" db="EMBL/GenBank/DDBJ databases">
        <title>Genome of Basidiobolus ranarum AG-B5.</title>
        <authorList>
            <person name="Stajich J.E."/>
            <person name="Carter-House D."/>
            <person name="Gryganskyi A."/>
        </authorList>
    </citation>
    <scope>NUCLEOTIDE SEQUENCE [LARGE SCALE GENOMIC DNA]</scope>
    <source>
        <strain evidence="2 3">AG-B5</strain>
    </source>
</reference>
<comment type="caution">
    <text evidence="2">The sequence shown here is derived from an EMBL/GenBank/DDBJ whole genome shotgun (WGS) entry which is preliminary data.</text>
</comment>
<organism evidence="2 3">
    <name type="scientific">Basidiobolus ranarum</name>
    <dbReference type="NCBI Taxonomy" id="34480"/>
    <lineage>
        <taxon>Eukaryota</taxon>
        <taxon>Fungi</taxon>
        <taxon>Fungi incertae sedis</taxon>
        <taxon>Zoopagomycota</taxon>
        <taxon>Entomophthoromycotina</taxon>
        <taxon>Basidiobolomycetes</taxon>
        <taxon>Basidiobolales</taxon>
        <taxon>Basidiobolaceae</taxon>
        <taxon>Basidiobolus</taxon>
    </lineage>
</organism>
<dbReference type="Proteomes" id="UP001479436">
    <property type="component" value="Unassembled WGS sequence"/>
</dbReference>
<evidence type="ECO:0008006" key="4">
    <source>
        <dbReference type="Google" id="ProtNLM"/>
    </source>
</evidence>
<accession>A0ABR2W3B3</accession>
<dbReference type="SUPFAM" id="SSF54995">
    <property type="entry name" value="Ribosomal protein S6"/>
    <property type="match status" value="1"/>
</dbReference>
<keyword evidence="3" id="KW-1185">Reference proteome</keyword>
<evidence type="ECO:0000313" key="2">
    <source>
        <dbReference type="EMBL" id="KAK9718736.1"/>
    </source>
</evidence>
<evidence type="ECO:0000256" key="1">
    <source>
        <dbReference type="ARBA" id="ARBA00009512"/>
    </source>
</evidence>
<dbReference type="PANTHER" id="PTHR21011:SF1">
    <property type="entry name" value="SMALL RIBOSOMAL SUBUNIT PROTEIN BS6M"/>
    <property type="match status" value="1"/>
</dbReference>
<dbReference type="Gene3D" id="3.30.70.60">
    <property type="match status" value="1"/>
</dbReference>
<dbReference type="InterPro" id="IPR035980">
    <property type="entry name" value="Ribosomal_bS6_sf"/>
</dbReference>